<accession>G2Y1J1</accession>
<proteinExistence type="predicted"/>
<dbReference type="AlphaFoldDB" id="G2Y1J1"/>
<dbReference type="HOGENOM" id="CLU_3279369_0_0_1"/>
<dbReference type="InParanoid" id="G2Y1J1"/>
<evidence type="ECO:0000313" key="2">
    <source>
        <dbReference type="Proteomes" id="UP000008177"/>
    </source>
</evidence>
<evidence type="ECO:0000313" key="1">
    <source>
        <dbReference type="EMBL" id="CCD46531.1"/>
    </source>
</evidence>
<dbReference type="EMBL" id="FQ790282">
    <property type="protein sequence ID" value="CCD46531.1"/>
    <property type="molecule type" value="Genomic_DNA"/>
</dbReference>
<reference evidence="2" key="1">
    <citation type="journal article" date="2011" name="PLoS Genet.">
        <title>Genomic analysis of the necrotrophic fungal pathogens Sclerotinia sclerotiorum and Botrytis cinerea.</title>
        <authorList>
            <person name="Amselem J."/>
            <person name="Cuomo C.A."/>
            <person name="van Kan J.A."/>
            <person name="Viaud M."/>
            <person name="Benito E.P."/>
            <person name="Couloux A."/>
            <person name="Coutinho P.M."/>
            <person name="de Vries R.P."/>
            <person name="Dyer P.S."/>
            <person name="Fillinger S."/>
            <person name="Fournier E."/>
            <person name="Gout L."/>
            <person name="Hahn M."/>
            <person name="Kohn L."/>
            <person name="Lapalu N."/>
            <person name="Plummer K.M."/>
            <person name="Pradier J.M."/>
            <person name="Quevillon E."/>
            <person name="Sharon A."/>
            <person name="Simon A."/>
            <person name="ten Have A."/>
            <person name="Tudzynski B."/>
            <person name="Tudzynski P."/>
            <person name="Wincker P."/>
            <person name="Andrew M."/>
            <person name="Anthouard V."/>
            <person name="Beever R.E."/>
            <person name="Beffa R."/>
            <person name="Benoit I."/>
            <person name="Bouzid O."/>
            <person name="Brault B."/>
            <person name="Chen Z."/>
            <person name="Choquer M."/>
            <person name="Collemare J."/>
            <person name="Cotton P."/>
            <person name="Danchin E.G."/>
            <person name="Da Silva C."/>
            <person name="Gautier A."/>
            <person name="Giraud C."/>
            <person name="Giraud T."/>
            <person name="Gonzalez C."/>
            <person name="Grossetete S."/>
            <person name="Guldener U."/>
            <person name="Henrissat B."/>
            <person name="Howlett B.J."/>
            <person name="Kodira C."/>
            <person name="Kretschmer M."/>
            <person name="Lappartient A."/>
            <person name="Leroch M."/>
            <person name="Levis C."/>
            <person name="Mauceli E."/>
            <person name="Neuveglise C."/>
            <person name="Oeser B."/>
            <person name="Pearson M."/>
            <person name="Poulain J."/>
            <person name="Poussereau N."/>
            <person name="Quesneville H."/>
            <person name="Rascle C."/>
            <person name="Schumacher J."/>
            <person name="Segurens B."/>
            <person name="Sexton A."/>
            <person name="Silva E."/>
            <person name="Sirven C."/>
            <person name="Soanes D.M."/>
            <person name="Talbot N.J."/>
            <person name="Templeton M."/>
            <person name="Yandava C."/>
            <person name="Yarden O."/>
            <person name="Zeng Q."/>
            <person name="Rollins J.A."/>
            <person name="Lebrun M.H."/>
            <person name="Dickman M."/>
        </authorList>
    </citation>
    <scope>NUCLEOTIDE SEQUENCE [LARGE SCALE GENOMIC DNA]</scope>
    <source>
        <strain evidence="2">T4</strain>
    </source>
</reference>
<dbReference type="Proteomes" id="UP000008177">
    <property type="component" value="Unplaced contigs"/>
</dbReference>
<organism evidence="1 2">
    <name type="scientific">Botryotinia fuckeliana (strain T4)</name>
    <name type="common">Noble rot fungus</name>
    <name type="synonym">Botrytis cinerea</name>
    <dbReference type="NCBI Taxonomy" id="999810"/>
    <lineage>
        <taxon>Eukaryota</taxon>
        <taxon>Fungi</taxon>
        <taxon>Dikarya</taxon>
        <taxon>Ascomycota</taxon>
        <taxon>Pezizomycotina</taxon>
        <taxon>Leotiomycetes</taxon>
        <taxon>Helotiales</taxon>
        <taxon>Sclerotiniaceae</taxon>
        <taxon>Botrytis</taxon>
    </lineage>
</organism>
<protein>
    <submittedName>
        <fullName evidence="1">Uncharacterized protein</fullName>
    </submittedName>
</protein>
<sequence length="41" mass="4698">MFPDVMKVAIALSLTVNASMSNEKMMRTLVHMLERMLIESK</sequence>
<gene>
    <name evidence="1" type="ORF">BofuT4_uP041420.1</name>
</gene>
<name>G2Y1J1_BOTF4</name>